<evidence type="ECO:0000313" key="3">
    <source>
        <dbReference type="Proteomes" id="UP001224418"/>
    </source>
</evidence>
<reference evidence="2 3" key="1">
    <citation type="submission" date="2023-07" db="EMBL/GenBank/DDBJ databases">
        <title>Genomic Encyclopedia of Type Strains, Phase IV (KMG-IV): sequencing the most valuable type-strain genomes for metagenomic binning, comparative biology and taxonomic classification.</title>
        <authorList>
            <person name="Goeker M."/>
        </authorList>
    </citation>
    <scope>NUCLEOTIDE SEQUENCE [LARGE SCALE GENOMIC DNA]</scope>
    <source>
        <strain evidence="2 3">DSM 1400</strain>
    </source>
</reference>
<proteinExistence type="predicted"/>
<keyword evidence="1" id="KW-1133">Transmembrane helix</keyword>
<organism evidence="2 3">
    <name type="scientific">Hathewaya limosa</name>
    <name type="common">Clostridium limosum</name>
    <dbReference type="NCBI Taxonomy" id="1536"/>
    <lineage>
        <taxon>Bacteria</taxon>
        <taxon>Bacillati</taxon>
        <taxon>Bacillota</taxon>
        <taxon>Clostridia</taxon>
        <taxon>Eubacteriales</taxon>
        <taxon>Clostridiaceae</taxon>
        <taxon>Hathewaya</taxon>
    </lineage>
</organism>
<comment type="caution">
    <text evidence="2">The sequence shown here is derived from an EMBL/GenBank/DDBJ whole genome shotgun (WGS) entry which is preliminary data.</text>
</comment>
<accession>A0ABU0JSG4</accession>
<keyword evidence="3" id="KW-1185">Reference proteome</keyword>
<feature type="transmembrane region" description="Helical" evidence="1">
    <location>
        <begin position="12"/>
        <end position="31"/>
    </location>
</feature>
<evidence type="ECO:0000256" key="1">
    <source>
        <dbReference type="SAM" id="Phobius"/>
    </source>
</evidence>
<dbReference type="EMBL" id="JAUSWN010000004">
    <property type="protein sequence ID" value="MDQ0479019.1"/>
    <property type="molecule type" value="Genomic_DNA"/>
</dbReference>
<dbReference type="Proteomes" id="UP001224418">
    <property type="component" value="Unassembled WGS sequence"/>
</dbReference>
<name>A0ABU0JSG4_HATLI</name>
<protein>
    <recommendedName>
        <fullName evidence="4">DUF4044 domain-containing protein</fullName>
    </recommendedName>
</protein>
<sequence>MRKKQREKVTKIMAVAILVVFVAVTFLSVIIR</sequence>
<keyword evidence="1" id="KW-0472">Membrane</keyword>
<evidence type="ECO:0008006" key="4">
    <source>
        <dbReference type="Google" id="ProtNLM"/>
    </source>
</evidence>
<evidence type="ECO:0000313" key="2">
    <source>
        <dbReference type="EMBL" id="MDQ0479019.1"/>
    </source>
</evidence>
<gene>
    <name evidence="2" type="ORF">QOZ93_000747</name>
</gene>
<keyword evidence="1" id="KW-0812">Transmembrane</keyword>